<dbReference type="InterPro" id="IPR032465">
    <property type="entry name" value="ACMSD"/>
</dbReference>
<feature type="domain" description="Amidohydrolase-related" evidence="2">
    <location>
        <begin position="52"/>
        <end position="267"/>
    </location>
</feature>
<dbReference type="GO" id="GO:0016831">
    <property type="term" value="F:carboxy-lyase activity"/>
    <property type="evidence" value="ECO:0007669"/>
    <property type="project" value="InterPro"/>
</dbReference>
<proteinExistence type="predicted"/>
<sequence>MIVDAHLHTSGRETTAGVLHALDEAGVDIAFLLAPFLTPPYSLYDRDSLRTGNRYLSDLVKGHSDRLAGFAVVNPLHPQSADDLEEAAGLPGIRALKMVPTGWYPYDECAHRVYAVAARLDLPILFHSGIFIDGRSGRFCRPSFYEAVRDHPGLRVTLAHLGWPWCDEANAVGVIDRINGVDPAESQFRFDLSFGPPPIYRAEVFRKAIDVIGPRSLQFGSDRFLPCSGAHIYAARAEVTAILDELDVAADDRNAIMSGTAMDWLRLHPLQGGN</sequence>
<reference evidence="3 4" key="1">
    <citation type="journal article" date="2018" name="Mol. Plant Microbe Interact.">
        <title>Taxonomically Different Co-Microsymbionts of a Relict Legume, Oxytropis popoviana, Have Complementary Sets of Symbiotic Genes and Together Increase the Efficiency of Plant Nodulation.</title>
        <authorList>
            <person name="Safronova V."/>
            <person name="Belimov A."/>
            <person name="Sazanova A."/>
            <person name="Chirak E."/>
            <person name="Verkhozina A."/>
            <person name="Kuznetsova I."/>
            <person name="Andronov E."/>
            <person name="Puhalsky J."/>
            <person name="Tikhonovich I."/>
        </authorList>
    </citation>
    <scope>NUCLEOTIDE SEQUENCE [LARGE SCALE GENOMIC DNA]</scope>
    <source>
        <strain evidence="3 4">Opo-235</strain>
    </source>
</reference>
<keyword evidence="1" id="KW-0456">Lyase</keyword>
<dbReference type="EMBL" id="QKOD01000011">
    <property type="protein sequence ID" value="RNJ42332.1"/>
    <property type="molecule type" value="Genomic_DNA"/>
</dbReference>
<dbReference type="RefSeq" id="WP_123169684.1">
    <property type="nucleotide sequence ID" value="NZ_QKOD01000011.1"/>
</dbReference>
<organism evidence="3 4">
    <name type="scientific">Mesorhizobium japonicum</name>
    <dbReference type="NCBI Taxonomy" id="2066070"/>
    <lineage>
        <taxon>Bacteria</taxon>
        <taxon>Pseudomonadati</taxon>
        <taxon>Pseudomonadota</taxon>
        <taxon>Alphaproteobacteria</taxon>
        <taxon>Hyphomicrobiales</taxon>
        <taxon>Phyllobacteriaceae</taxon>
        <taxon>Mesorhizobium</taxon>
    </lineage>
</organism>
<accession>A0A3M9X3K3</accession>
<evidence type="ECO:0000313" key="3">
    <source>
        <dbReference type="EMBL" id="RNJ42332.1"/>
    </source>
</evidence>
<dbReference type="PANTHER" id="PTHR21240">
    <property type="entry name" value="2-AMINO-3-CARBOXYLMUCONATE-6-SEMIALDEHYDE DECARBOXYLASE"/>
    <property type="match status" value="1"/>
</dbReference>
<name>A0A3M9X3K3_9HYPH</name>
<dbReference type="Proteomes" id="UP000275436">
    <property type="component" value="Unassembled WGS sequence"/>
</dbReference>
<dbReference type="AlphaFoldDB" id="A0A3M9X3K3"/>
<gene>
    <name evidence="3" type="ORF">DNR46_28355</name>
</gene>
<evidence type="ECO:0000313" key="4">
    <source>
        <dbReference type="Proteomes" id="UP000275436"/>
    </source>
</evidence>
<dbReference type="Pfam" id="PF04909">
    <property type="entry name" value="Amidohydro_2"/>
    <property type="match status" value="1"/>
</dbReference>
<dbReference type="Gene3D" id="3.20.20.140">
    <property type="entry name" value="Metal-dependent hydrolases"/>
    <property type="match status" value="1"/>
</dbReference>
<dbReference type="GO" id="GO:0016787">
    <property type="term" value="F:hydrolase activity"/>
    <property type="evidence" value="ECO:0007669"/>
    <property type="project" value="InterPro"/>
</dbReference>
<comment type="caution">
    <text evidence="3">The sequence shown here is derived from an EMBL/GenBank/DDBJ whole genome shotgun (WGS) entry which is preliminary data.</text>
</comment>
<evidence type="ECO:0000259" key="2">
    <source>
        <dbReference type="Pfam" id="PF04909"/>
    </source>
</evidence>
<evidence type="ECO:0000256" key="1">
    <source>
        <dbReference type="ARBA" id="ARBA00023239"/>
    </source>
</evidence>
<dbReference type="InterPro" id="IPR006680">
    <property type="entry name" value="Amidohydro-rel"/>
</dbReference>
<protein>
    <recommendedName>
        <fullName evidence="2">Amidohydrolase-related domain-containing protein</fullName>
    </recommendedName>
</protein>
<dbReference type="InterPro" id="IPR032466">
    <property type="entry name" value="Metal_Hydrolase"/>
</dbReference>
<dbReference type="SUPFAM" id="SSF51556">
    <property type="entry name" value="Metallo-dependent hydrolases"/>
    <property type="match status" value="1"/>
</dbReference>